<proteinExistence type="inferred from homology"/>
<evidence type="ECO:0000313" key="4">
    <source>
        <dbReference type="Proteomes" id="UP000029981"/>
    </source>
</evidence>
<dbReference type="SUPFAM" id="SSF55961">
    <property type="entry name" value="Bet v1-like"/>
    <property type="match status" value="1"/>
</dbReference>
<dbReference type="GO" id="GO:0006952">
    <property type="term" value="P:defense response"/>
    <property type="evidence" value="ECO:0007669"/>
    <property type="project" value="InterPro"/>
</dbReference>
<gene>
    <name evidence="3" type="ORF">Csa_5G038312</name>
</gene>
<evidence type="ECO:0000256" key="1">
    <source>
        <dbReference type="ARBA" id="ARBA00038242"/>
    </source>
</evidence>
<dbReference type="OMA" id="KNHYKRW"/>
<evidence type="ECO:0000259" key="2">
    <source>
        <dbReference type="SMART" id="SM01037"/>
    </source>
</evidence>
<dbReference type="InterPro" id="IPR000916">
    <property type="entry name" value="Bet_v_I/MLP"/>
</dbReference>
<dbReference type="PANTHER" id="PTHR31338:SF20">
    <property type="entry name" value="BET V I_MAJOR LATEX PROTEIN DOMAIN-CONTAINING PROTEIN"/>
    <property type="match status" value="1"/>
</dbReference>
<dbReference type="Gramene" id="KGN49643">
    <property type="protein sequence ID" value="KGN49643"/>
    <property type="gene ID" value="Csa_5G038312"/>
</dbReference>
<dbReference type="EMBL" id="CM002926">
    <property type="protein sequence ID" value="KGN49643.1"/>
    <property type="molecule type" value="Genomic_DNA"/>
</dbReference>
<reference evidence="3 4" key="2">
    <citation type="journal article" date="2009" name="PLoS ONE">
        <title>An integrated genetic and cytogenetic map of the cucumber genome.</title>
        <authorList>
            <person name="Ren Y."/>
            <person name="Zhang Z."/>
            <person name="Liu J."/>
            <person name="Staub J.E."/>
            <person name="Han Y."/>
            <person name="Cheng Z."/>
            <person name="Li X."/>
            <person name="Lu J."/>
            <person name="Miao H."/>
            <person name="Kang H."/>
            <person name="Xie B."/>
            <person name="Gu X."/>
            <person name="Wang X."/>
            <person name="Du Y."/>
            <person name="Jin W."/>
            <person name="Huang S."/>
        </authorList>
    </citation>
    <scope>NUCLEOTIDE SEQUENCE [LARGE SCALE GENOMIC DNA]</scope>
    <source>
        <strain evidence="4">cv. 9930</strain>
    </source>
</reference>
<comment type="similarity">
    <text evidence="1">Belongs to the MLP family.</text>
</comment>
<dbReference type="CDD" id="cd07816">
    <property type="entry name" value="Bet_v1-like"/>
    <property type="match status" value="1"/>
</dbReference>
<dbReference type="OrthoDB" id="1072116at2759"/>
<reference evidence="3 4" key="3">
    <citation type="journal article" date="2010" name="BMC Genomics">
        <title>Transcriptome sequencing and comparative analysis of cucumber flowers with different sex types.</title>
        <authorList>
            <person name="Guo S."/>
            <person name="Zheng Y."/>
            <person name="Joung J.G."/>
            <person name="Liu S."/>
            <person name="Zhang Z."/>
            <person name="Crasta O.R."/>
            <person name="Sobral B.W."/>
            <person name="Xu Y."/>
            <person name="Huang S."/>
            <person name="Fei Z."/>
        </authorList>
    </citation>
    <scope>NUCLEOTIDE SEQUENCE [LARGE SCALE GENOMIC DNA]</scope>
    <source>
        <strain evidence="4">cv. 9930</strain>
    </source>
</reference>
<keyword evidence="4" id="KW-1185">Reference proteome</keyword>
<organism evidence="3 4">
    <name type="scientific">Cucumis sativus</name>
    <name type="common">Cucumber</name>
    <dbReference type="NCBI Taxonomy" id="3659"/>
    <lineage>
        <taxon>Eukaryota</taxon>
        <taxon>Viridiplantae</taxon>
        <taxon>Streptophyta</taxon>
        <taxon>Embryophyta</taxon>
        <taxon>Tracheophyta</taxon>
        <taxon>Spermatophyta</taxon>
        <taxon>Magnoliopsida</taxon>
        <taxon>eudicotyledons</taxon>
        <taxon>Gunneridae</taxon>
        <taxon>Pentapetalae</taxon>
        <taxon>rosids</taxon>
        <taxon>fabids</taxon>
        <taxon>Cucurbitales</taxon>
        <taxon>Cucurbitaceae</taxon>
        <taxon>Benincaseae</taxon>
        <taxon>Cucumis</taxon>
    </lineage>
</organism>
<dbReference type="SMR" id="A0A0A0KJB3"/>
<dbReference type="InterPro" id="IPR023393">
    <property type="entry name" value="START-like_dom_sf"/>
</dbReference>
<dbReference type="SMART" id="SM01037">
    <property type="entry name" value="Bet_v_1"/>
    <property type="match status" value="1"/>
</dbReference>
<dbReference type="Gene3D" id="3.30.530.20">
    <property type="match status" value="1"/>
</dbReference>
<dbReference type="STRING" id="3659.A0A0A0KJB3"/>
<sequence length="163" mass="18628">MALVGKLQSEVEISIPPHIFYKLFKEQIANITNISPKLIQKVEHHDGDWSKHGHGSIKVWNYTIDGKAEVLKERVEFDDKNLVVRMVGLEGDVFKHYKTFIATYQVVPKGLGRSVIIFTLEYEKLNDGSPYPDKYHEAMDNLAKDIEAHLLKDTVQLVSARLP</sequence>
<evidence type="ECO:0000313" key="3">
    <source>
        <dbReference type="EMBL" id="KGN49643.1"/>
    </source>
</evidence>
<dbReference type="PANTHER" id="PTHR31338">
    <property type="entry name" value="POLYKETIDE CYCLASE/DEHYDRASE AND LIPID TRANSPORT SUPERFAMILY PROTEIN"/>
    <property type="match status" value="1"/>
</dbReference>
<accession>A0A0A0KJB3</accession>
<dbReference type="eggNOG" id="ENOG502S36X">
    <property type="taxonomic scope" value="Eukaryota"/>
</dbReference>
<dbReference type="KEGG" id="csv:101218694"/>
<reference evidence="3 4" key="1">
    <citation type="journal article" date="2009" name="Nat. Genet.">
        <title>The genome of the cucumber, Cucumis sativus L.</title>
        <authorList>
            <person name="Huang S."/>
            <person name="Li R."/>
            <person name="Zhang Z."/>
            <person name="Li L."/>
            <person name="Gu X."/>
            <person name="Fan W."/>
            <person name="Lucas W.J."/>
            <person name="Wang X."/>
            <person name="Xie B."/>
            <person name="Ni P."/>
            <person name="Ren Y."/>
            <person name="Zhu H."/>
            <person name="Li J."/>
            <person name="Lin K."/>
            <person name="Jin W."/>
            <person name="Fei Z."/>
            <person name="Li G."/>
            <person name="Staub J."/>
            <person name="Kilian A."/>
            <person name="van der Vossen E.A."/>
            <person name="Wu Y."/>
            <person name="Guo J."/>
            <person name="He J."/>
            <person name="Jia Z."/>
            <person name="Ren Y."/>
            <person name="Tian G."/>
            <person name="Lu Y."/>
            <person name="Ruan J."/>
            <person name="Qian W."/>
            <person name="Wang M."/>
            <person name="Huang Q."/>
            <person name="Li B."/>
            <person name="Xuan Z."/>
            <person name="Cao J."/>
            <person name="Asan"/>
            <person name="Wu Z."/>
            <person name="Zhang J."/>
            <person name="Cai Q."/>
            <person name="Bai Y."/>
            <person name="Zhao B."/>
            <person name="Han Y."/>
            <person name="Li Y."/>
            <person name="Li X."/>
            <person name="Wang S."/>
            <person name="Shi Q."/>
            <person name="Liu S."/>
            <person name="Cho W.K."/>
            <person name="Kim J.Y."/>
            <person name="Xu Y."/>
            <person name="Heller-Uszynska K."/>
            <person name="Miao H."/>
            <person name="Cheng Z."/>
            <person name="Zhang S."/>
            <person name="Wu J."/>
            <person name="Yang Y."/>
            <person name="Kang H."/>
            <person name="Li M."/>
            <person name="Liang H."/>
            <person name="Ren X."/>
            <person name="Shi Z."/>
            <person name="Wen M."/>
            <person name="Jian M."/>
            <person name="Yang H."/>
            <person name="Zhang G."/>
            <person name="Yang Z."/>
            <person name="Chen R."/>
            <person name="Liu S."/>
            <person name="Li J."/>
            <person name="Ma L."/>
            <person name="Liu H."/>
            <person name="Zhou Y."/>
            <person name="Zhao J."/>
            <person name="Fang X."/>
            <person name="Li G."/>
            <person name="Fang L."/>
            <person name="Li Y."/>
            <person name="Liu D."/>
            <person name="Zheng H."/>
            <person name="Zhang Y."/>
            <person name="Qin N."/>
            <person name="Li Z."/>
            <person name="Yang G."/>
            <person name="Yang S."/>
            <person name="Bolund L."/>
            <person name="Kristiansen K."/>
            <person name="Zheng H."/>
            <person name="Li S."/>
            <person name="Zhang X."/>
            <person name="Yang H."/>
            <person name="Wang J."/>
            <person name="Sun R."/>
            <person name="Zhang B."/>
            <person name="Jiang S."/>
            <person name="Wang J."/>
            <person name="Du Y."/>
            <person name="Li S."/>
        </authorList>
    </citation>
    <scope>NUCLEOTIDE SEQUENCE [LARGE SCALE GENOMIC DNA]</scope>
    <source>
        <strain evidence="4">cv. 9930</strain>
    </source>
</reference>
<name>A0A0A0KJB3_CUCSA</name>
<dbReference type="InterPro" id="IPR052006">
    <property type="entry name" value="MLP-like"/>
</dbReference>
<dbReference type="AlphaFoldDB" id="A0A0A0KJB3"/>
<protein>
    <recommendedName>
        <fullName evidence="2">Bet v I/Major latex protein domain-containing protein</fullName>
    </recommendedName>
</protein>
<dbReference type="Proteomes" id="UP000029981">
    <property type="component" value="Chromosome 5"/>
</dbReference>
<dbReference type="Pfam" id="PF00407">
    <property type="entry name" value="Bet_v_1"/>
    <property type="match status" value="1"/>
</dbReference>
<feature type="domain" description="Bet v I/Major latex protein" evidence="2">
    <location>
        <begin position="2"/>
        <end position="153"/>
    </location>
</feature>
<reference evidence="3 4" key="4">
    <citation type="journal article" date="2011" name="BMC Genomics">
        <title>RNA-Seq improves annotation of protein-coding genes in the cucumber genome.</title>
        <authorList>
            <person name="Li Z."/>
            <person name="Zhang Z."/>
            <person name="Yan P."/>
            <person name="Huang S."/>
            <person name="Fei Z."/>
            <person name="Lin K."/>
        </authorList>
    </citation>
    <scope>NUCLEOTIDE SEQUENCE [LARGE SCALE GENOMIC DNA]</scope>
    <source>
        <strain evidence="4">cv. 9930</strain>
    </source>
</reference>